<organism evidence="1 2">
    <name type="scientific">Austropuccinia psidii MF-1</name>
    <dbReference type="NCBI Taxonomy" id="1389203"/>
    <lineage>
        <taxon>Eukaryota</taxon>
        <taxon>Fungi</taxon>
        <taxon>Dikarya</taxon>
        <taxon>Basidiomycota</taxon>
        <taxon>Pucciniomycotina</taxon>
        <taxon>Pucciniomycetes</taxon>
        <taxon>Pucciniales</taxon>
        <taxon>Sphaerophragmiaceae</taxon>
        <taxon>Austropuccinia</taxon>
    </lineage>
</organism>
<proteinExistence type="predicted"/>
<accession>A0A9Q3BFZ8</accession>
<comment type="caution">
    <text evidence="1">The sequence shown here is derived from an EMBL/GenBank/DDBJ whole genome shotgun (WGS) entry which is preliminary data.</text>
</comment>
<name>A0A9Q3BFZ8_9BASI</name>
<evidence type="ECO:0000313" key="1">
    <source>
        <dbReference type="EMBL" id="MBW0464256.1"/>
    </source>
</evidence>
<protein>
    <submittedName>
        <fullName evidence="1">Uncharacterized protein</fullName>
    </submittedName>
</protein>
<evidence type="ECO:0000313" key="2">
    <source>
        <dbReference type="Proteomes" id="UP000765509"/>
    </source>
</evidence>
<dbReference type="AlphaFoldDB" id="A0A9Q3BFZ8"/>
<dbReference type="Proteomes" id="UP000765509">
    <property type="component" value="Unassembled WGS sequence"/>
</dbReference>
<keyword evidence="2" id="KW-1185">Reference proteome</keyword>
<dbReference type="EMBL" id="AVOT02000738">
    <property type="protein sequence ID" value="MBW0464256.1"/>
    <property type="molecule type" value="Genomic_DNA"/>
</dbReference>
<sequence length="162" mass="18219">MPQTPGNSTEFNEIWTSAPENGSQIFNMVSSNELGMEVEILAHGKNQDPPALPEGEHTFILNISNLSKTDSFFIAIIFAQPPSSQKPNLKRYDKEKTVEACEPTEDAGHNVVFFSGKVEIIYNKQFVSKNKKDSKIYGNVFQKICEAMRLLKMDMNLKSITN</sequence>
<gene>
    <name evidence="1" type="ORF">O181_003971</name>
</gene>
<reference evidence="1" key="1">
    <citation type="submission" date="2021-03" db="EMBL/GenBank/DDBJ databases">
        <title>Draft genome sequence of rust myrtle Austropuccinia psidii MF-1, a brazilian biotype.</title>
        <authorList>
            <person name="Quecine M.C."/>
            <person name="Pachon D.M.R."/>
            <person name="Bonatelli M.L."/>
            <person name="Correr F.H."/>
            <person name="Franceschini L.M."/>
            <person name="Leite T.F."/>
            <person name="Margarido G.R.A."/>
            <person name="Almeida C.A."/>
            <person name="Ferrarezi J.A."/>
            <person name="Labate C.A."/>
        </authorList>
    </citation>
    <scope>NUCLEOTIDE SEQUENCE</scope>
    <source>
        <strain evidence="1">MF-1</strain>
    </source>
</reference>